<dbReference type="EMBL" id="CP093379">
    <property type="protein sequence ID" value="UNM95660.1"/>
    <property type="molecule type" value="Genomic_DNA"/>
</dbReference>
<sequence>MTDIAIIWVNGAGDITVNEEEFDLLSDNSLTNAVIISLFTDRAIADDELEKDQQNRGWWGDSFSDEPWGSKLWTLARSKSLQSVADDAEDFAYQALNWMIDENLIDSLVAKATRESTTNSNVKDMLHLNIKLSPSDGSPQRELKFIIEGGV</sequence>
<dbReference type="Pfam" id="PF07409">
    <property type="entry name" value="GP46"/>
    <property type="match status" value="1"/>
</dbReference>
<evidence type="ECO:0000313" key="2">
    <source>
        <dbReference type="Proteomes" id="UP000829542"/>
    </source>
</evidence>
<proteinExistence type="predicted"/>
<organism evidence="1 2">
    <name type="scientific">Ignatzschineria rhizosphaerae</name>
    <dbReference type="NCBI Taxonomy" id="2923279"/>
    <lineage>
        <taxon>Bacteria</taxon>
        <taxon>Pseudomonadati</taxon>
        <taxon>Pseudomonadota</taxon>
        <taxon>Gammaproteobacteria</taxon>
        <taxon>Cardiobacteriales</taxon>
        <taxon>Ignatzschineriaceae</taxon>
        <taxon>Ignatzschineria</taxon>
    </lineage>
</organism>
<protein>
    <submittedName>
        <fullName evidence="1">Phage GP46 family protein</fullName>
    </submittedName>
</protein>
<dbReference type="InterPro" id="IPR010877">
    <property type="entry name" value="Phage_Mu_Gp46"/>
</dbReference>
<evidence type="ECO:0000313" key="1">
    <source>
        <dbReference type="EMBL" id="UNM95660.1"/>
    </source>
</evidence>
<dbReference type="RefSeq" id="WP_242148126.1">
    <property type="nucleotide sequence ID" value="NZ_CP093379.1"/>
</dbReference>
<gene>
    <name evidence="1" type="ORF">MMG00_10610</name>
</gene>
<reference evidence="1 2" key="1">
    <citation type="submission" date="2022-03" db="EMBL/GenBank/DDBJ databases">
        <title>Ignatzschineria rhizosphaerae HR5S32.</title>
        <authorList>
            <person name="Sun J.Q."/>
            <person name="Feng J.Y."/>
        </authorList>
    </citation>
    <scope>NUCLEOTIDE SEQUENCE [LARGE SCALE GENOMIC DNA]</scope>
    <source>
        <strain evidence="1 2">HR5S32</strain>
    </source>
</reference>
<accession>A0ABY3X044</accession>
<name>A0ABY3X044_9GAMM</name>
<dbReference type="Proteomes" id="UP000829542">
    <property type="component" value="Chromosome"/>
</dbReference>
<keyword evidence="2" id="KW-1185">Reference proteome</keyword>